<dbReference type="SMART" id="SM00014">
    <property type="entry name" value="acidPPc"/>
    <property type="match status" value="1"/>
</dbReference>
<dbReference type="InterPro" id="IPR000326">
    <property type="entry name" value="PAP2/HPO"/>
</dbReference>
<feature type="domain" description="Phosphatidic acid phosphatase type 2/haloperoxidase" evidence="1">
    <location>
        <begin position="103"/>
        <end position="203"/>
    </location>
</feature>
<dbReference type="Pfam" id="PF01569">
    <property type="entry name" value="PAP2"/>
    <property type="match status" value="1"/>
</dbReference>
<organism evidence="2 3">
    <name type="scientific">Algivirga pacifica</name>
    <dbReference type="NCBI Taxonomy" id="1162670"/>
    <lineage>
        <taxon>Bacteria</taxon>
        <taxon>Pseudomonadati</taxon>
        <taxon>Bacteroidota</taxon>
        <taxon>Cytophagia</taxon>
        <taxon>Cytophagales</taxon>
        <taxon>Flammeovirgaceae</taxon>
        <taxon>Algivirga</taxon>
    </lineage>
</organism>
<dbReference type="EMBL" id="BAABJX010000062">
    <property type="protein sequence ID" value="GAA4849713.1"/>
    <property type="molecule type" value="Genomic_DNA"/>
</dbReference>
<keyword evidence="3" id="KW-1185">Reference proteome</keyword>
<protein>
    <recommendedName>
        <fullName evidence="1">Phosphatidic acid phosphatase type 2/haloperoxidase domain-containing protein</fullName>
    </recommendedName>
</protein>
<name>A0ABP9DNX3_9BACT</name>
<evidence type="ECO:0000259" key="1">
    <source>
        <dbReference type="SMART" id="SM00014"/>
    </source>
</evidence>
<gene>
    <name evidence="2" type="ORF">GCM10023331_38010</name>
</gene>
<sequence length="402" mass="44370">MSFCAFCFAQKSGKEKYILSDSSTLVKHSRKTKLHPVLIPTALFGSAALLWSERENIRDIRNHHFPEFENHLDDRLYYLPIGAVYGLNLAGVKGRNSLGRATISLALSYALGSPLVSVLKDKTGIVRPNGKGENSFPSWHTTRAFLAASFMHKEFGHRSPWYSIGAYSTATATATWRMLNNKHWLPDVLTGAGIGILVTETSYWLLDLLLKERWSNSSTATAYAPWLESRLPHYIGIKTSGIYTSAQKGIGTAIEGAYFLNNRWGIEGSLGASHLYEGTVEATTEQYNPERGLLHAMIGPTLQLPLYRQLALKISCLGGFLHTSANSYSLNDVIYTYDYQRGHGLQVGTSVSHPVGKRSHLFLQGNLLQLWEKGDFISGDNFTNFRSTTSAISLGGGVSLSL</sequence>
<evidence type="ECO:0000313" key="2">
    <source>
        <dbReference type="EMBL" id="GAA4849713.1"/>
    </source>
</evidence>
<dbReference type="SUPFAM" id="SSF48317">
    <property type="entry name" value="Acid phosphatase/Vanadium-dependent haloperoxidase"/>
    <property type="match status" value="1"/>
</dbReference>
<dbReference type="Proteomes" id="UP001500298">
    <property type="component" value="Unassembled WGS sequence"/>
</dbReference>
<dbReference type="Gene3D" id="1.20.144.10">
    <property type="entry name" value="Phosphatidic acid phosphatase type 2/haloperoxidase"/>
    <property type="match status" value="1"/>
</dbReference>
<dbReference type="InterPro" id="IPR036938">
    <property type="entry name" value="PAP2/HPO_sf"/>
</dbReference>
<proteinExistence type="predicted"/>
<comment type="caution">
    <text evidence="2">The sequence shown here is derived from an EMBL/GenBank/DDBJ whole genome shotgun (WGS) entry which is preliminary data.</text>
</comment>
<evidence type="ECO:0000313" key="3">
    <source>
        <dbReference type="Proteomes" id="UP001500298"/>
    </source>
</evidence>
<reference evidence="3" key="1">
    <citation type="journal article" date="2019" name="Int. J. Syst. Evol. Microbiol.">
        <title>The Global Catalogue of Microorganisms (GCM) 10K type strain sequencing project: providing services to taxonomists for standard genome sequencing and annotation.</title>
        <authorList>
            <consortium name="The Broad Institute Genomics Platform"/>
            <consortium name="The Broad Institute Genome Sequencing Center for Infectious Disease"/>
            <person name="Wu L."/>
            <person name="Ma J."/>
        </authorList>
    </citation>
    <scope>NUCLEOTIDE SEQUENCE [LARGE SCALE GENOMIC DNA]</scope>
    <source>
        <strain evidence="3">JCM 18326</strain>
    </source>
</reference>
<accession>A0ABP9DNX3</accession>